<dbReference type="SMART" id="SM00869">
    <property type="entry name" value="Autotransporter"/>
    <property type="match status" value="1"/>
</dbReference>
<dbReference type="EMBL" id="ARYJ01000015">
    <property type="protein sequence ID" value="KCZ83951.1"/>
    <property type="molecule type" value="Genomic_DNA"/>
</dbReference>
<dbReference type="InterPro" id="IPR005546">
    <property type="entry name" value="Autotransporte_beta"/>
</dbReference>
<organism evidence="4 5">
    <name type="scientific">Hyphomonas jannaschiana VP2</name>
    <dbReference type="NCBI Taxonomy" id="1280952"/>
    <lineage>
        <taxon>Bacteria</taxon>
        <taxon>Pseudomonadati</taxon>
        <taxon>Pseudomonadota</taxon>
        <taxon>Alphaproteobacteria</taxon>
        <taxon>Hyphomonadales</taxon>
        <taxon>Hyphomonadaceae</taxon>
        <taxon>Hyphomonas</taxon>
    </lineage>
</organism>
<gene>
    <name evidence="4" type="ORF">HJA_16046</name>
</gene>
<evidence type="ECO:0000256" key="1">
    <source>
        <dbReference type="ARBA" id="ARBA00022801"/>
    </source>
</evidence>
<sequence>MTRSLAARAGSLALNSASALLTGAAVLTVFAPLAHAETGDGNWYFFGDSNVGQGNFSAIVGSRGEDFYPNSSNNGFERDSNGLIWAEMMGRDVDIILDPDIDSPNINFGISGAHMDRGGDLVPYGIETGVRVQTEGFTGLVGQGAIGVGKDDVAFMIAGANDFLDRLAIDDPVDAIIADVAAAAAANVTELASVGVKTIILSEIQPLQFAPDYTDDPEAQAALTELVEVANAEMFAAIEAAGLPDDVNLVTMKYKDFITHVTAHGETLGFSNTTDACYREDEGTLCAADFAGQNKYLWLDELHMTEAGHRLAAQWWMATLHGASGQAARQTGRMPRIAYEQMESHRALVRPGTHTAPDQSFAAWLSPVSSDLKLETAGRNPAAQLKLDGAVFGMERRFAEHFLVGGALSVGKTETLFKDGGRYRLEGGAVSIYTALDYQDEGRLSLNVTKGGHDITGISRATGVDLLSAGGETSSSYWDVELAARSVDQIGLLEIDHGLSMSMGRVSVDGYEETGAAGLALAYEKQAFSYQRLGLDAVMRGPSYNLSETVRITPVADVAYAWQFGDDDYGVTSRLIGNTAQAAHIRSDAPAEDRFDVGAGFQLGLGARWTLSARYAQTFASDLSRADETMVSLRMAF</sequence>
<dbReference type="InterPro" id="IPR036709">
    <property type="entry name" value="Autotransporte_beta_dom_sf"/>
</dbReference>
<dbReference type="Pfam" id="PF03797">
    <property type="entry name" value="Autotransporter"/>
    <property type="match status" value="1"/>
</dbReference>
<dbReference type="SUPFAM" id="SSF103515">
    <property type="entry name" value="Autotransporter"/>
    <property type="match status" value="1"/>
</dbReference>
<keyword evidence="2" id="KW-0732">Signal</keyword>
<reference evidence="4 5" key="1">
    <citation type="journal article" date="2014" name="Antonie Van Leeuwenhoek">
        <title>Hyphomonas beringensis sp. nov. and Hyphomonas chukchiensis sp. nov., isolated from surface seawater of the Bering Sea and Chukchi Sea.</title>
        <authorList>
            <person name="Li C."/>
            <person name="Lai Q."/>
            <person name="Li G."/>
            <person name="Dong C."/>
            <person name="Wang J."/>
            <person name="Liao Y."/>
            <person name="Shao Z."/>
        </authorList>
    </citation>
    <scope>NUCLEOTIDE SEQUENCE [LARGE SCALE GENOMIC DNA]</scope>
    <source>
        <strain evidence="4 5">VP2</strain>
    </source>
</reference>
<keyword evidence="1" id="KW-0378">Hydrolase</keyword>
<dbReference type="Gene3D" id="3.40.50.1110">
    <property type="entry name" value="SGNH hydrolase"/>
    <property type="match status" value="1"/>
</dbReference>
<keyword evidence="5" id="KW-1185">Reference proteome</keyword>
<dbReference type="InterPro" id="IPR001087">
    <property type="entry name" value="GDSL"/>
</dbReference>
<dbReference type="PATRIC" id="fig|1280952.3.peg.3211"/>
<dbReference type="PANTHER" id="PTHR45648">
    <property type="entry name" value="GDSL LIPASE/ACYLHYDROLASE FAMILY PROTEIN (AFU_ORTHOLOGUE AFUA_4G14700)"/>
    <property type="match status" value="1"/>
</dbReference>
<dbReference type="Proteomes" id="UP000024816">
    <property type="component" value="Unassembled WGS sequence"/>
</dbReference>
<evidence type="ECO:0000259" key="3">
    <source>
        <dbReference type="PROSITE" id="PS51208"/>
    </source>
</evidence>
<dbReference type="PROSITE" id="PS51208">
    <property type="entry name" value="AUTOTRANSPORTER"/>
    <property type="match status" value="1"/>
</dbReference>
<dbReference type="SUPFAM" id="SSF52266">
    <property type="entry name" value="SGNH hydrolase"/>
    <property type="match status" value="1"/>
</dbReference>
<feature type="domain" description="Autotransporter" evidence="3">
    <location>
        <begin position="356"/>
        <end position="637"/>
    </location>
</feature>
<dbReference type="Pfam" id="PF00657">
    <property type="entry name" value="Lipase_GDSL"/>
    <property type="match status" value="1"/>
</dbReference>
<evidence type="ECO:0000313" key="4">
    <source>
        <dbReference type="EMBL" id="KCZ83951.1"/>
    </source>
</evidence>
<dbReference type="InterPro" id="IPR051058">
    <property type="entry name" value="GDSL_Est/Lipase"/>
</dbReference>
<dbReference type="AlphaFoldDB" id="A0A059F775"/>
<evidence type="ECO:0000256" key="2">
    <source>
        <dbReference type="SAM" id="SignalP"/>
    </source>
</evidence>
<feature type="signal peptide" evidence="2">
    <location>
        <begin position="1"/>
        <end position="36"/>
    </location>
</feature>
<name>A0A059F775_9PROT</name>
<evidence type="ECO:0000313" key="5">
    <source>
        <dbReference type="Proteomes" id="UP000024816"/>
    </source>
</evidence>
<feature type="chain" id="PRO_5001577805" evidence="2">
    <location>
        <begin position="37"/>
        <end position="637"/>
    </location>
</feature>
<comment type="caution">
    <text evidence="4">The sequence shown here is derived from an EMBL/GenBank/DDBJ whole genome shotgun (WGS) entry which is preliminary data.</text>
</comment>
<dbReference type="OrthoDB" id="5292073at2"/>
<dbReference type="GO" id="GO:0016788">
    <property type="term" value="F:hydrolase activity, acting on ester bonds"/>
    <property type="evidence" value="ECO:0007669"/>
    <property type="project" value="InterPro"/>
</dbReference>
<proteinExistence type="predicted"/>
<dbReference type="eggNOG" id="COG3240">
    <property type="taxonomic scope" value="Bacteria"/>
</dbReference>
<dbReference type="InterPro" id="IPR036514">
    <property type="entry name" value="SGNH_hydro_sf"/>
</dbReference>
<accession>A0A059F775</accession>
<dbReference type="STRING" id="1280952.HJA_16046"/>
<dbReference type="PANTHER" id="PTHR45648:SF22">
    <property type="entry name" value="GDSL LIPASE_ACYLHYDROLASE FAMILY PROTEIN (AFU_ORTHOLOGUE AFUA_4G14700)"/>
    <property type="match status" value="1"/>
</dbReference>
<protein>
    <submittedName>
        <fullName evidence="4">Outer membrane autotransporter barrel domain protein</fullName>
    </submittedName>
</protein>
<dbReference type="Gene3D" id="2.40.128.130">
    <property type="entry name" value="Autotransporter beta-domain"/>
    <property type="match status" value="1"/>
</dbReference>
<dbReference type="RefSeq" id="WP_051597794.1">
    <property type="nucleotide sequence ID" value="NZ_ARYJ01000015.1"/>
</dbReference>